<keyword evidence="3" id="KW-1003">Cell membrane</keyword>
<evidence type="ECO:0000313" key="10">
    <source>
        <dbReference type="Proteomes" id="UP001500556"/>
    </source>
</evidence>
<comment type="subcellular location">
    <subcellularLocation>
        <location evidence="1">Cell membrane</location>
        <topology evidence="1">Multi-pass membrane protein</topology>
    </subcellularLocation>
</comment>
<keyword evidence="10" id="KW-1185">Reference proteome</keyword>
<evidence type="ECO:0000256" key="6">
    <source>
        <dbReference type="ARBA" id="ARBA00023136"/>
    </source>
</evidence>
<comment type="caution">
    <text evidence="9">The sequence shown here is derived from an EMBL/GenBank/DDBJ whole genome shotgun (WGS) entry which is preliminary data.</text>
</comment>
<dbReference type="InterPro" id="IPR007353">
    <property type="entry name" value="DUF421"/>
</dbReference>
<evidence type="ECO:0000256" key="4">
    <source>
        <dbReference type="ARBA" id="ARBA00022692"/>
    </source>
</evidence>
<dbReference type="InterPro" id="IPR023090">
    <property type="entry name" value="UPF0702_alpha/beta_dom_sf"/>
</dbReference>
<feature type="transmembrane region" description="Helical" evidence="7">
    <location>
        <begin position="31"/>
        <end position="47"/>
    </location>
</feature>
<sequence>MIEHVHTAVTAASQGIGSDLLDLQMPVLEKVLRTVAVYLGIAALIRVAGKRLMAQMNSLDLVVVLLLSNVVQNAIIGEDNSLLGGLIGALVLVTFNAVLDHWSMHSPRVAWLLSGKATQVVADGVVDHAALRRLGMTQEELANAIQAQGADSFSEVRQVLIEPGGSVSVDLRPEAHSATIADLRRAVDTLTAQLQQLQPPRPQP</sequence>
<keyword evidence="4 7" id="KW-0812">Transmembrane</keyword>
<dbReference type="EMBL" id="BAABLO010000001">
    <property type="protein sequence ID" value="GAA4713467.1"/>
    <property type="molecule type" value="Genomic_DNA"/>
</dbReference>
<evidence type="ECO:0000256" key="2">
    <source>
        <dbReference type="ARBA" id="ARBA00006448"/>
    </source>
</evidence>
<dbReference type="Gene3D" id="3.30.240.20">
    <property type="entry name" value="bsu07140 like domains"/>
    <property type="match status" value="1"/>
</dbReference>
<evidence type="ECO:0000313" key="9">
    <source>
        <dbReference type="EMBL" id="GAA4713467.1"/>
    </source>
</evidence>
<evidence type="ECO:0000259" key="8">
    <source>
        <dbReference type="Pfam" id="PF04239"/>
    </source>
</evidence>
<keyword evidence="5 7" id="KW-1133">Transmembrane helix</keyword>
<protein>
    <recommendedName>
        <fullName evidence="8">YetF C-terminal domain-containing protein</fullName>
    </recommendedName>
</protein>
<dbReference type="PANTHER" id="PTHR34582:SF2">
    <property type="entry name" value="UPF0702 TRANSMEMBRANE PROTEIN YDFR"/>
    <property type="match status" value="1"/>
</dbReference>
<evidence type="ECO:0000256" key="3">
    <source>
        <dbReference type="ARBA" id="ARBA00022475"/>
    </source>
</evidence>
<feature type="transmembrane region" description="Helical" evidence="7">
    <location>
        <begin position="82"/>
        <end position="99"/>
    </location>
</feature>
<gene>
    <name evidence="9" type="ORF">GCM10025782_07130</name>
</gene>
<proteinExistence type="inferred from homology"/>
<dbReference type="Proteomes" id="UP001500556">
    <property type="component" value="Unassembled WGS sequence"/>
</dbReference>
<comment type="similarity">
    <text evidence="2">Belongs to the UPF0702 family.</text>
</comment>
<organism evidence="9 10">
    <name type="scientific">Pedococcus ginsenosidimutans</name>
    <dbReference type="NCBI Taxonomy" id="490570"/>
    <lineage>
        <taxon>Bacteria</taxon>
        <taxon>Bacillati</taxon>
        <taxon>Actinomycetota</taxon>
        <taxon>Actinomycetes</taxon>
        <taxon>Micrococcales</taxon>
        <taxon>Intrasporangiaceae</taxon>
        <taxon>Pedococcus</taxon>
    </lineage>
</organism>
<evidence type="ECO:0000256" key="5">
    <source>
        <dbReference type="ARBA" id="ARBA00022989"/>
    </source>
</evidence>
<evidence type="ECO:0000256" key="1">
    <source>
        <dbReference type="ARBA" id="ARBA00004651"/>
    </source>
</evidence>
<keyword evidence="6 7" id="KW-0472">Membrane</keyword>
<dbReference type="PANTHER" id="PTHR34582">
    <property type="entry name" value="UPF0702 TRANSMEMBRANE PROTEIN YCAP"/>
    <property type="match status" value="1"/>
</dbReference>
<reference evidence="10" key="1">
    <citation type="journal article" date="2019" name="Int. J. Syst. Evol. Microbiol.">
        <title>The Global Catalogue of Microorganisms (GCM) 10K type strain sequencing project: providing services to taxonomists for standard genome sequencing and annotation.</title>
        <authorList>
            <consortium name="The Broad Institute Genomics Platform"/>
            <consortium name="The Broad Institute Genome Sequencing Center for Infectious Disease"/>
            <person name="Wu L."/>
            <person name="Ma J."/>
        </authorList>
    </citation>
    <scope>NUCLEOTIDE SEQUENCE [LARGE SCALE GENOMIC DNA]</scope>
    <source>
        <strain evidence="10">JCM 18961</strain>
    </source>
</reference>
<name>A0ABP8XR74_9MICO</name>
<dbReference type="RefSeq" id="WP_345501230.1">
    <property type="nucleotide sequence ID" value="NZ_BAABLO010000001.1"/>
</dbReference>
<accession>A0ABP8XR74</accession>
<feature type="domain" description="YetF C-terminal" evidence="8">
    <location>
        <begin position="105"/>
        <end position="174"/>
    </location>
</feature>
<dbReference type="Pfam" id="PF04239">
    <property type="entry name" value="DUF421"/>
    <property type="match status" value="1"/>
</dbReference>
<evidence type="ECO:0000256" key="7">
    <source>
        <dbReference type="SAM" id="Phobius"/>
    </source>
</evidence>